<name>A0ABR2L3J3_9EUKA</name>
<protein>
    <submittedName>
        <fullName evidence="1">Uncharacterized protein</fullName>
    </submittedName>
</protein>
<proteinExistence type="predicted"/>
<evidence type="ECO:0000313" key="2">
    <source>
        <dbReference type="Proteomes" id="UP001470230"/>
    </source>
</evidence>
<keyword evidence="2" id="KW-1185">Reference proteome</keyword>
<organism evidence="1 2">
    <name type="scientific">Tritrichomonas musculus</name>
    <dbReference type="NCBI Taxonomy" id="1915356"/>
    <lineage>
        <taxon>Eukaryota</taxon>
        <taxon>Metamonada</taxon>
        <taxon>Parabasalia</taxon>
        <taxon>Tritrichomonadida</taxon>
        <taxon>Tritrichomonadidae</taxon>
        <taxon>Tritrichomonas</taxon>
    </lineage>
</organism>
<evidence type="ECO:0000313" key="1">
    <source>
        <dbReference type="EMBL" id="KAK8897923.1"/>
    </source>
</evidence>
<accession>A0ABR2L3J3</accession>
<sequence>MSEDDQNFLLKLGSDIFKSALINIAADKVPKLFTKAGRQQLAENPFQNVPEIIRDTAVTIAAYNSSKLILQKTFNVNDKDFEKQLYINISSAAIASLINNVAFYRDEGVKNIASAAKCAINEFAQTIIFNWSKGGREFVQQYFPSLYQRIIYNKTILSFLEMH</sequence>
<comment type="caution">
    <text evidence="1">The sequence shown here is derived from an EMBL/GenBank/DDBJ whole genome shotgun (WGS) entry which is preliminary data.</text>
</comment>
<dbReference type="Proteomes" id="UP001470230">
    <property type="component" value="Unassembled WGS sequence"/>
</dbReference>
<reference evidence="1 2" key="1">
    <citation type="submission" date="2024-04" db="EMBL/GenBank/DDBJ databases">
        <title>Tritrichomonas musculus Genome.</title>
        <authorList>
            <person name="Alves-Ferreira E."/>
            <person name="Grigg M."/>
            <person name="Lorenzi H."/>
            <person name="Galac M."/>
        </authorList>
    </citation>
    <scope>NUCLEOTIDE SEQUENCE [LARGE SCALE GENOMIC DNA]</scope>
    <source>
        <strain evidence="1 2">EAF2021</strain>
    </source>
</reference>
<gene>
    <name evidence="1" type="ORF">M9Y10_000156</name>
</gene>
<dbReference type="EMBL" id="JAPFFF010000001">
    <property type="protein sequence ID" value="KAK8897923.1"/>
    <property type="molecule type" value="Genomic_DNA"/>
</dbReference>